<comment type="caution">
    <text evidence="2">The sequence shown here is derived from an EMBL/GenBank/DDBJ whole genome shotgun (WGS) entry which is preliminary data.</text>
</comment>
<dbReference type="AlphaFoldDB" id="A0A9P7FXE3"/>
<proteinExistence type="predicted"/>
<feature type="region of interest" description="Disordered" evidence="1">
    <location>
        <begin position="1"/>
        <end position="21"/>
    </location>
</feature>
<evidence type="ECO:0000313" key="2">
    <source>
        <dbReference type="EMBL" id="KAG5638854.1"/>
    </source>
</evidence>
<keyword evidence="3" id="KW-1185">Reference proteome</keyword>
<feature type="region of interest" description="Disordered" evidence="1">
    <location>
        <begin position="86"/>
        <end position="112"/>
    </location>
</feature>
<reference evidence="2" key="1">
    <citation type="submission" date="2021-02" db="EMBL/GenBank/DDBJ databases">
        <authorList>
            <person name="Nieuwenhuis M."/>
            <person name="Van De Peppel L.J.J."/>
        </authorList>
    </citation>
    <scope>NUCLEOTIDE SEQUENCE</scope>
    <source>
        <strain evidence="2">D49</strain>
    </source>
</reference>
<protein>
    <submittedName>
        <fullName evidence="2">Uncharacterized protein</fullName>
    </submittedName>
</protein>
<evidence type="ECO:0000313" key="3">
    <source>
        <dbReference type="Proteomes" id="UP000717328"/>
    </source>
</evidence>
<gene>
    <name evidence="2" type="ORF">H0H81_009405</name>
</gene>
<accession>A0A9P7FXE3</accession>
<name>A0A9P7FXE3_9AGAR</name>
<dbReference type="Proteomes" id="UP000717328">
    <property type="component" value="Unassembled WGS sequence"/>
</dbReference>
<dbReference type="EMBL" id="JABCKI010005741">
    <property type="protein sequence ID" value="KAG5638854.1"/>
    <property type="molecule type" value="Genomic_DNA"/>
</dbReference>
<organism evidence="2 3">
    <name type="scientific">Sphagnurus paluster</name>
    <dbReference type="NCBI Taxonomy" id="117069"/>
    <lineage>
        <taxon>Eukaryota</taxon>
        <taxon>Fungi</taxon>
        <taxon>Dikarya</taxon>
        <taxon>Basidiomycota</taxon>
        <taxon>Agaricomycotina</taxon>
        <taxon>Agaricomycetes</taxon>
        <taxon>Agaricomycetidae</taxon>
        <taxon>Agaricales</taxon>
        <taxon>Tricholomatineae</taxon>
        <taxon>Lyophyllaceae</taxon>
        <taxon>Sphagnurus</taxon>
    </lineage>
</organism>
<sequence length="112" mass="12200">MAGTGSFEDEVPTAKPRQADLGPNQAIHSTWLIQQNPTLISKRAQWYATRKSKSVCILSFHSGTSSKKILVAKSIEIGVLQDVSIRSDDPGPIKGDSLLAVDPPLNETNWKD</sequence>
<evidence type="ECO:0000256" key="1">
    <source>
        <dbReference type="SAM" id="MobiDB-lite"/>
    </source>
</evidence>
<reference evidence="2" key="2">
    <citation type="submission" date="2021-10" db="EMBL/GenBank/DDBJ databases">
        <title>Phylogenomics reveals ancestral predisposition of the termite-cultivated fungus Termitomyces towards a domesticated lifestyle.</title>
        <authorList>
            <person name="Auxier B."/>
            <person name="Grum-Grzhimaylo A."/>
            <person name="Cardenas M.E."/>
            <person name="Lodge J.D."/>
            <person name="Laessoe T."/>
            <person name="Pedersen O."/>
            <person name="Smith M.E."/>
            <person name="Kuyper T.W."/>
            <person name="Franco-Molano E.A."/>
            <person name="Baroni T.J."/>
            <person name="Aanen D.K."/>
        </authorList>
    </citation>
    <scope>NUCLEOTIDE SEQUENCE</scope>
    <source>
        <strain evidence="2">D49</strain>
    </source>
</reference>